<accession>A0A6N9NQR7</accession>
<dbReference type="Pfam" id="PF03372">
    <property type="entry name" value="Exo_endo_phos"/>
    <property type="match status" value="1"/>
</dbReference>
<protein>
    <submittedName>
        <fullName evidence="2">Endonuclease/exonuclease/phosphatase family protein</fullName>
    </submittedName>
</protein>
<keyword evidence="2" id="KW-0378">Hydrolase</keyword>
<name>A0A6N9NQR7_9FLAO</name>
<dbReference type="EMBL" id="WWNE01000018">
    <property type="protein sequence ID" value="NBG67417.1"/>
    <property type="molecule type" value="Genomic_DNA"/>
</dbReference>
<dbReference type="GO" id="GO:0004527">
    <property type="term" value="F:exonuclease activity"/>
    <property type="evidence" value="ECO:0007669"/>
    <property type="project" value="UniProtKB-KW"/>
</dbReference>
<gene>
    <name evidence="2" type="ORF">GQN54_14920</name>
</gene>
<keyword evidence="2" id="KW-0255">Endonuclease</keyword>
<dbReference type="RefSeq" id="WP_160634363.1">
    <property type="nucleotide sequence ID" value="NZ_WWNE01000018.1"/>
</dbReference>
<evidence type="ECO:0000313" key="2">
    <source>
        <dbReference type="EMBL" id="NBG67417.1"/>
    </source>
</evidence>
<keyword evidence="2" id="KW-0540">Nuclease</keyword>
<keyword evidence="3" id="KW-1185">Reference proteome</keyword>
<feature type="domain" description="Endonuclease/exonuclease/phosphatase" evidence="1">
    <location>
        <begin position="4"/>
        <end position="227"/>
    </location>
</feature>
<dbReference type="GO" id="GO:0004519">
    <property type="term" value="F:endonuclease activity"/>
    <property type="evidence" value="ECO:0007669"/>
    <property type="project" value="UniProtKB-KW"/>
</dbReference>
<organism evidence="2 3">
    <name type="scientific">Acidiluteibacter ferrifornacis</name>
    <dbReference type="NCBI Taxonomy" id="2692424"/>
    <lineage>
        <taxon>Bacteria</taxon>
        <taxon>Pseudomonadati</taxon>
        <taxon>Bacteroidota</taxon>
        <taxon>Flavobacteriia</taxon>
        <taxon>Flavobacteriales</taxon>
        <taxon>Cryomorphaceae</taxon>
        <taxon>Acidiluteibacter</taxon>
    </lineage>
</organism>
<dbReference type="SUPFAM" id="SSF56219">
    <property type="entry name" value="DNase I-like"/>
    <property type="match status" value="1"/>
</dbReference>
<dbReference type="Gene3D" id="3.60.10.10">
    <property type="entry name" value="Endonuclease/exonuclease/phosphatase"/>
    <property type="match status" value="1"/>
</dbReference>
<dbReference type="InterPro" id="IPR036691">
    <property type="entry name" value="Endo/exonu/phosph_ase_sf"/>
</dbReference>
<proteinExistence type="predicted"/>
<dbReference type="AlphaFoldDB" id="A0A6N9NQR7"/>
<comment type="caution">
    <text evidence="2">The sequence shown here is derived from an EMBL/GenBank/DDBJ whole genome shotgun (WGS) entry which is preliminary data.</text>
</comment>
<keyword evidence="2" id="KW-0269">Exonuclease</keyword>
<dbReference type="InterPro" id="IPR005135">
    <property type="entry name" value="Endo/exonuclease/phosphatase"/>
</dbReference>
<reference evidence="2 3" key="1">
    <citation type="submission" date="2019-12" db="EMBL/GenBank/DDBJ databases">
        <authorList>
            <person name="Zhao J."/>
        </authorList>
    </citation>
    <scope>NUCLEOTIDE SEQUENCE [LARGE SCALE GENOMIC DNA]</scope>
    <source>
        <strain evidence="2 3">S-15</strain>
    </source>
</reference>
<dbReference type="Proteomes" id="UP000470771">
    <property type="component" value="Unassembled WGS sequence"/>
</dbReference>
<evidence type="ECO:0000259" key="1">
    <source>
        <dbReference type="Pfam" id="PF03372"/>
    </source>
</evidence>
<sequence length="237" mass="28314">MRIVTWNCNGAFRKKFDQIAELNADIYVIQECENPTESKHKEYQNWAKNYIWNGDTKNKGLAIFAKPEITLKKLNWSNEFKDHRVKHFLPCEINNEFNLLAVWTHRNNSPNFGYMGQFWKYLQVNRNKMKNILLIGDFNSNTIWDEWDRWWNHSDVVNELKEIGIESFYHKVTGEKQGKESKPTLYFQRKLERAYHIDYVFGSSEFENTLTKLEVGTAENWLSASDHMPIITEYEKK</sequence>
<evidence type="ECO:0000313" key="3">
    <source>
        <dbReference type="Proteomes" id="UP000470771"/>
    </source>
</evidence>